<gene>
    <name evidence="8" type="ORF">CUNI_LOCUS10954</name>
</gene>
<keyword evidence="6 7" id="KW-0472">Membrane</keyword>
<evidence type="ECO:0000313" key="8">
    <source>
        <dbReference type="EMBL" id="CAG5125396.1"/>
    </source>
</evidence>
<dbReference type="PANTHER" id="PTHR31592:SF1">
    <property type="entry name" value="TRANSMEMBRANE PROTEIN 192"/>
    <property type="match status" value="1"/>
</dbReference>
<evidence type="ECO:0000256" key="2">
    <source>
        <dbReference type="ARBA" id="ARBA00006314"/>
    </source>
</evidence>
<keyword evidence="5 7" id="KW-1133">Transmembrane helix</keyword>
<evidence type="ECO:0000256" key="7">
    <source>
        <dbReference type="SAM" id="Phobius"/>
    </source>
</evidence>
<dbReference type="AlphaFoldDB" id="A0A8S3ZE85"/>
<evidence type="ECO:0000256" key="3">
    <source>
        <dbReference type="ARBA" id="ARBA00014635"/>
    </source>
</evidence>
<protein>
    <recommendedName>
        <fullName evidence="3">Transmembrane protein 192</fullName>
    </recommendedName>
</protein>
<feature type="transmembrane region" description="Helical" evidence="7">
    <location>
        <begin position="134"/>
        <end position="151"/>
    </location>
</feature>
<dbReference type="OrthoDB" id="6277625at2759"/>
<evidence type="ECO:0000256" key="4">
    <source>
        <dbReference type="ARBA" id="ARBA00022692"/>
    </source>
</evidence>
<feature type="transmembrane region" description="Helical" evidence="7">
    <location>
        <begin position="171"/>
        <end position="190"/>
    </location>
</feature>
<comment type="similarity">
    <text evidence="2">Belongs to the TMEM192 family.</text>
</comment>
<name>A0A8S3ZE85_9EUPU</name>
<feature type="transmembrane region" description="Helical" evidence="7">
    <location>
        <begin position="49"/>
        <end position="70"/>
    </location>
</feature>
<accession>A0A8S3ZE85</accession>
<comment type="caution">
    <text evidence="8">The sequence shown here is derived from an EMBL/GenBank/DDBJ whole genome shotgun (WGS) entry which is preliminary data.</text>
</comment>
<keyword evidence="4 7" id="KW-0812">Transmembrane</keyword>
<reference evidence="8" key="1">
    <citation type="submission" date="2021-04" db="EMBL/GenBank/DDBJ databases">
        <authorList>
            <consortium name="Molecular Ecology Group"/>
        </authorList>
    </citation>
    <scope>NUCLEOTIDE SEQUENCE</scope>
</reference>
<dbReference type="InterPro" id="IPR029399">
    <property type="entry name" value="TMEM192"/>
</dbReference>
<evidence type="ECO:0000256" key="6">
    <source>
        <dbReference type="ARBA" id="ARBA00023136"/>
    </source>
</evidence>
<organism evidence="8 9">
    <name type="scientific">Candidula unifasciata</name>
    <dbReference type="NCBI Taxonomy" id="100452"/>
    <lineage>
        <taxon>Eukaryota</taxon>
        <taxon>Metazoa</taxon>
        <taxon>Spiralia</taxon>
        <taxon>Lophotrochozoa</taxon>
        <taxon>Mollusca</taxon>
        <taxon>Gastropoda</taxon>
        <taxon>Heterobranchia</taxon>
        <taxon>Euthyneura</taxon>
        <taxon>Panpulmonata</taxon>
        <taxon>Eupulmonata</taxon>
        <taxon>Stylommatophora</taxon>
        <taxon>Helicina</taxon>
        <taxon>Helicoidea</taxon>
        <taxon>Geomitridae</taxon>
        <taxon>Candidula</taxon>
    </lineage>
</organism>
<dbReference type="EMBL" id="CAJHNH020002046">
    <property type="protein sequence ID" value="CAG5125396.1"/>
    <property type="molecule type" value="Genomic_DNA"/>
</dbReference>
<feature type="transmembrane region" description="Helical" evidence="7">
    <location>
        <begin position="90"/>
        <end position="107"/>
    </location>
</feature>
<dbReference type="Pfam" id="PF14802">
    <property type="entry name" value="TMEM192"/>
    <property type="match status" value="1"/>
</dbReference>
<evidence type="ECO:0000313" key="9">
    <source>
        <dbReference type="Proteomes" id="UP000678393"/>
    </source>
</evidence>
<dbReference type="PANTHER" id="PTHR31592">
    <property type="entry name" value="TRANSMEMBRANE PROTEIN 192"/>
    <property type="match status" value="1"/>
</dbReference>
<proteinExistence type="inferred from homology"/>
<sequence length="276" mass="31557">MVSLSNDRLHSGGYFGFSDDHAANSDDDLIVDHIELVSGPEITHRPMNISWAIILTDIIYVGLVISAYLIPVQCDDTDGACGEDPLSLTMYIHGGMWFILFAVDRYLQHKHDQSRLYGYLDFYRQTRNLRRMPLFINSCANALLVIVMRVLDSHCDSKGNCKFLNKTHYIQILISFECMLALVILLVYLVHVMKFNFKKALPDITLTGLTASYESLYLSSDVGLRNASGYCYEVMEKQADMIRYLQQHTEMLARRNLTLTDEVNRLKSLRQNGPIQ</sequence>
<keyword evidence="9" id="KW-1185">Reference proteome</keyword>
<evidence type="ECO:0000256" key="5">
    <source>
        <dbReference type="ARBA" id="ARBA00022989"/>
    </source>
</evidence>
<dbReference type="GO" id="GO:0005770">
    <property type="term" value="C:late endosome"/>
    <property type="evidence" value="ECO:0007669"/>
    <property type="project" value="TreeGrafter"/>
</dbReference>
<evidence type="ECO:0000256" key="1">
    <source>
        <dbReference type="ARBA" id="ARBA00004141"/>
    </source>
</evidence>
<dbReference type="Proteomes" id="UP000678393">
    <property type="component" value="Unassembled WGS sequence"/>
</dbReference>
<dbReference type="GO" id="GO:0005765">
    <property type="term" value="C:lysosomal membrane"/>
    <property type="evidence" value="ECO:0007669"/>
    <property type="project" value="TreeGrafter"/>
</dbReference>
<comment type="subcellular location">
    <subcellularLocation>
        <location evidence="1">Membrane</location>
        <topology evidence="1">Multi-pass membrane protein</topology>
    </subcellularLocation>
</comment>